<evidence type="ECO:0000313" key="3">
    <source>
        <dbReference type="Proteomes" id="UP000824120"/>
    </source>
</evidence>
<dbReference type="OrthoDB" id="1304206at2759"/>
<proteinExistence type="predicted"/>
<dbReference type="Proteomes" id="UP000824120">
    <property type="component" value="Chromosome 1"/>
</dbReference>
<keyword evidence="3" id="KW-1185">Reference proteome</keyword>
<name>A0A9J6B3N0_SOLCO</name>
<organism evidence="2 3">
    <name type="scientific">Solanum commersonii</name>
    <name type="common">Commerson's wild potato</name>
    <name type="synonym">Commerson's nightshade</name>
    <dbReference type="NCBI Taxonomy" id="4109"/>
    <lineage>
        <taxon>Eukaryota</taxon>
        <taxon>Viridiplantae</taxon>
        <taxon>Streptophyta</taxon>
        <taxon>Embryophyta</taxon>
        <taxon>Tracheophyta</taxon>
        <taxon>Spermatophyta</taxon>
        <taxon>Magnoliopsida</taxon>
        <taxon>eudicotyledons</taxon>
        <taxon>Gunneridae</taxon>
        <taxon>Pentapetalae</taxon>
        <taxon>asterids</taxon>
        <taxon>lamiids</taxon>
        <taxon>Solanales</taxon>
        <taxon>Solanaceae</taxon>
        <taxon>Solanoideae</taxon>
        <taxon>Solaneae</taxon>
        <taxon>Solanum</taxon>
    </lineage>
</organism>
<sequence length="114" mass="12643">MSKVKVQVDLTKARPRHVWISLDDEDLTIGRWQPIKYEISTLTEHNSKEGTTPHGAQSRSKADHNQRAQVKQTGNKVNNKSTCIDSMLPIPIDLNISYLDGAIEVEGGMDGGCQ</sequence>
<feature type="region of interest" description="Disordered" evidence="1">
    <location>
        <begin position="43"/>
        <end position="82"/>
    </location>
</feature>
<evidence type="ECO:0000313" key="2">
    <source>
        <dbReference type="EMBL" id="KAG5631334.1"/>
    </source>
</evidence>
<gene>
    <name evidence="2" type="ORF">H5410_003051</name>
</gene>
<protein>
    <submittedName>
        <fullName evidence="2">Uncharacterized protein</fullName>
    </submittedName>
</protein>
<reference evidence="2 3" key="1">
    <citation type="submission" date="2020-09" db="EMBL/GenBank/DDBJ databases">
        <title>De no assembly of potato wild relative species, Solanum commersonii.</title>
        <authorList>
            <person name="Cho K."/>
        </authorList>
    </citation>
    <scope>NUCLEOTIDE SEQUENCE [LARGE SCALE GENOMIC DNA]</scope>
    <source>
        <strain evidence="2">LZ3.2</strain>
        <tissue evidence="2">Leaf</tissue>
    </source>
</reference>
<dbReference type="AlphaFoldDB" id="A0A9J6B3N0"/>
<dbReference type="EMBL" id="JACXVP010000001">
    <property type="protein sequence ID" value="KAG5631334.1"/>
    <property type="molecule type" value="Genomic_DNA"/>
</dbReference>
<evidence type="ECO:0000256" key="1">
    <source>
        <dbReference type="SAM" id="MobiDB-lite"/>
    </source>
</evidence>
<comment type="caution">
    <text evidence="2">The sequence shown here is derived from an EMBL/GenBank/DDBJ whole genome shotgun (WGS) entry which is preliminary data.</text>
</comment>
<accession>A0A9J6B3N0</accession>
<feature type="compositionally biased region" description="Polar residues" evidence="1">
    <location>
        <begin position="67"/>
        <end position="82"/>
    </location>
</feature>